<dbReference type="EMBL" id="MNPL01003894">
    <property type="protein sequence ID" value="OQR77152.1"/>
    <property type="molecule type" value="Genomic_DNA"/>
</dbReference>
<dbReference type="PANTHER" id="PTHR12705">
    <property type="entry name" value="ORIGIN RECOGNITION COMPLEX SUBUNIT 5"/>
    <property type="match status" value="1"/>
</dbReference>
<dbReference type="InParanoid" id="A0A1V9XUP7"/>
<keyword evidence="7" id="KW-1185">Reference proteome</keyword>
<dbReference type="Proteomes" id="UP000192247">
    <property type="component" value="Unassembled WGS sequence"/>
</dbReference>
<dbReference type="InterPro" id="IPR027417">
    <property type="entry name" value="P-loop_NTPase"/>
</dbReference>
<keyword evidence="3" id="KW-0067">ATP-binding</keyword>
<dbReference type="GO" id="GO:0006270">
    <property type="term" value="P:DNA replication initiation"/>
    <property type="evidence" value="ECO:0007669"/>
    <property type="project" value="TreeGrafter"/>
</dbReference>
<dbReference type="GO" id="GO:0003688">
    <property type="term" value="F:DNA replication origin binding"/>
    <property type="evidence" value="ECO:0007669"/>
    <property type="project" value="TreeGrafter"/>
</dbReference>
<keyword evidence="2" id="KW-0547">Nucleotide-binding</keyword>
<evidence type="ECO:0000256" key="1">
    <source>
        <dbReference type="ARBA" id="ARBA00006269"/>
    </source>
</evidence>
<dbReference type="Pfam" id="PF14630">
    <property type="entry name" value="ORC5_C"/>
    <property type="match status" value="1"/>
</dbReference>
<dbReference type="OrthoDB" id="365981at2759"/>
<protein>
    <submittedName>
        <fullName evidence="6">Origin recognition complex subunit 5-like</fullName>
    </submittedName>
</protein>
<dbReference type="Gene3D" id="3.40.50.300">
    <property type="entry name" value="P-loop containing nucleotide triphosphate hydrolases"/>
    <property type="match status" value="1"/>
</dbReference>
<evidence type="ECO:0000313" key="6">
    <source>
        <dbReference type="EMBL" id="OQR77152.1"/>
    </source>
</evidence>
<dbReference type="PANTHER" id="PTHR12705:SF0">
    <property type="entry name" value="ORIGIN RECOGNITION COMPLEX SUBUNIT 5"/>
    <property type="match status" value="1"/>
</dbReference>
<dbReference type="FunCoup" id="A0A1V9XUP7">
    <property type="interactions" value="2213"/>
</dbReference>
<dbReference type="InterPro" id="IPR020796">
    <property type="entry name" value="ORC5"/>
</dbReference>
<dbReference type="GO" id="GO:0005664">
    <property type="term" value="C:nuclear origin of replication recognition complex"/>
    <property type="evidence" value="ECO:0007669"/>
    <property type="project" value="TreeGrafter"/>
</dbReference>
<accession>A0A1V9XUP7</accession>
<dbReference type="STRING" id="418985.A0A1V9XUP7"/>
<evidence type="ECO:0000259" key="4">
    <source>
        <dbReference type="Pfam" id="PF13191"/>
    </source>
</evidence>
<feature type="domain" description="Origin recognition complex subunit 5 C-terminal" evidence="5">
    <location>
        <begin position="307"/>
        <end position="395"/>
    </location>
</feature>
<sequence>MRPFGRVRGICRERQINQLQHLLALDDKFRKNMPVQAIFVFGDSGTGKSFIVKNILSAAVSSKNPDFSSRYAWLNCVELFQVRSVFSSIFDQLSVGALNSFDQISMLNSYDSPADFLRHLIPHLPSENRLYIVFDNAQRLRDLDSNLLSIFLRLQELADRIVCCVFISTVPLSHFHTSSGICTPHEVHFPHYTQDELCKVLLEYCPIGHSTKFYEHYLNLMLSVFKNANANVRELMHIASANFLHYTAPLSENSTSDENPFKLWRNIEPHLKAALNGLYLREVDISGFGFPQGIVVKKMNNKQIIELPLYSKFLLIAAYLASYNPPSTDRKFFIKNNGRERKKSFQTRRNKPNYHLLGPRPFPLNRLLAIFHAIVHVMDATVAPTTVLLSQVTTLAVEPLRSSL</sequence>
<comment type="similarity">
    <text evidence="1">Belongs to the ORC5 family.</text>
</comment>
<dbReference type="InterPro" id="IPR025662">
    <property type="entry name" value="Sigma_54_int_dom_ATP-bd_1"/>
</dbReference>
<organism evidence="6 7">
    <name type="scientific">Tropilaelaps mercedesae</name>
    <dbReference type="NCBI Taxonomy" id="418985"/>
    <lineage>
        <taxon>Eukaryota</taxon>
        <taxon>Metazoa</taxon>
        <taxon>Ecdysozoa</taxon>
        <taxon>Arthropoda</taxon>
        <taxon>Chelicerata</taxon>
        <taxon>Arachnida</taxon>
        <taxon>Acari</taxon>
        <taxon>Parasitiformes</taxon>
        <taxon>Mesostigmata</taxon>
        <taxon>Gamasina</taxon>
        <taxon>Dermanyssoidea</taxon>
        <taxon>Laelapidae</taxon>
        <taxon>Tropilaelaps</taxon>
    </lineage>
</organism>
<reference evidence="6 7" key="1">
    <citation type="journal article" date="2017" name="Gigascience">
        <title>Draft genome of the honey bee ectoparasitic mite, Tropilaelaps mercedesae, is shaped by the parasitic life history.</title>
        <authorList>
            <person name="Dong X."/>
            <person name="Armstrong S.D."/>
            <person name="Xia D."/>
            <person name="Makepeace B.L."/>
            <person name="Darby A.C."/>
            <person name="Kadowaki T."/>
        </authorList>
    </citation>
    <scope>NUCLEOTIDE SEQUENCE [LARGE SCALE GENOMIC DNA]</scope>
    <source>
        <strain evidence="6">Wuxi-XJTLU</strain>
    </source>
</reference>
<dbReference type="Pfam" id="PF13191">
    <property type="entry name" value="AAA_16"/>
    <property type="match status" value="1"/>
</dbReference>
<gene>
    <name evidence="6" type="ORF">BIW11_07293</name>
</gene>
<proteinExistence type="inferred from homology"/>
<evidence type="ECO:0000313" key="7">
    <source>
        <dbReference type="Proteomes" id="UP000192247"/>
    </source>
</evidence>
<evidence type="ECO:0000256" key="2">
    <source>
        <dbReference type="ARBA" id="ARBA00022741"/>
    </source>
</evidence>
<evidence type="ECO:0000259" key="5">
    <source>
        <dbReference type="Pfam" id="PF14630"/>
    </source>
</evidence>
<comment type="caution">
    <text evidence="6">The sequence shown here is derived from an EMBL/GenBank/DDBJ whole genome shotgun (WGS) entry which is preliminary data.</text>
</comment>
<name>A0A1V9XUP7_9ACAR</name>
<dbReference type="PROSITE" id="PS00675">
    <property type="entry name" value="SIGMA54_INTERACT_1"/>
    <property type="match status" value="1"/>
</dbReference>
<dbReference type="InterPro" id="IPR047088">
    <property type="entry name" value="ORC5_C"/>
</dbReference>
<dbReference type="InterPro" id="IPR041664">
    <property type="entry name" value="AAA_16"/>
</dbReference>
<feature type="domain" description="Orc1-like AAA ATPase" evidence="4">
    <location>
        <begin position="10"/>
        <end position="161"/>
    </location>
</feature>
<evidence type="ECO:0000256" key="3">
    <source>
        <dbReference type="ARBA" id="ARBA00022840"/>
    </source>
</evidence>
<dbReference type="SUPFAM" id="SSF52540">
    <property type="entry name" value="P-loop containing nucleoside triphosphate hydrolases"/>
    <property type="match status" value="1"/>
</dbReference>
<dbReference type="AlphaFoldDB" id="A0A1V9XUP7"/>